<feature type="domain" description="Cas12f1-like TNB" evidence="2">
    <location>
        <begin position="326"/>
        <end position="387"/>
    </location>
</feature>
<evidence type="ECO:0000256" key="1">
    <source>
        <dbReference type="ARBA" id="ARBA00023125"/>
    </source>
</evidence>
<keyword evidence="1" id="KW-0238">DNA-binding</keyword>
<name>A0A4P6M7M5_9FIRM</name>
<reference evidence="3 4" key="1">
    <citation type="submission" date="2019-01" db="EMBL/GenBank/DDBJ databases">
        <title>PMF-metabolizing Aryl O-demethylase.</title>
        <authorList>
            <person name="Kim M."/>
        </authorList>
    </citation>
    <scope>NUCLEOTIDE SEQUENCE [LARGE SCALE GENOMIC DNA]</scope>
    <source>
        <strain evidence="3 4">PMF1</strain>
    </source>
</reference>
<accession>A0A4P6M7M5</accession>
<evidence type="ECO:0000313" key="4">
    <source>
        <dbReference type="Proteomes" id="UP000289794"/>
    </source>
</evidence>
<dbReference type="GO" id="GO:0003677">
    <property type="term" value="F:DNA binding"/>
    <property type="evidence" value="ECO:0007669"/>
    <property type="project" value="UniProtKB-KW"/>
</dbReference>
<protein>
    <recommendedName>
        <fullName evidence="2">Cas12f1-like TNB domain-containing protein</fullName>
    </recommendedName>
</protein>
<sequence length="404" mass="46891">MKTGYCIKTMKYKLRCPHPEWLERTEEHYRKVLIFYYRLLLDHEELWEQNLLQIQGNLEHLTIAGRDGRQPEHPIPYDKVPVYFRRSAINKASGNLKSLLTKYKNAGKTPDFTIPESINASVTYFKGMYKNMQEDRIDLKVWDGEKWHWMDSRLKGQAVPEGSLLLSPSVVFKNKEHWLHVPVKIQTSDARNAKERMRDKENICSVQFTNTDIFAMCCILDGDGRQKAVYSCRGGDAYSAECKAIKEKIAKSRIYTDNDDTSQPNRRYYMHLKNLSEHYAHQVSREVVDHCIQEQAKVIVLPAYDEAFTKMVRYRSGIYSPLQLEGRIRKFLKYKAWCEGIVVLELSAEGTSSRCFNCGGKVKKKGKMFICENGHQGSRFLNSARNLGLKCLQDFADKRKSDKA</sequence>
<dbReference type="EMBL" id="CP035945">
    <property type="protein sequence ID" value="QBE99557.1"/>
    <property type="molecule type" value="Genomic_DNA"/>
</dbReference>
<organism evidence="3 4">
    <name type="scientific">Blautia producta</name>
    <dbReference type="NCBI Taxonomy" id="33035"/>
    <lineage>
        <taxon>Bacteria</taxon>
        <taxon>Bacillati</taxon>
        <taxon>Bacillota</taxon>
        <taxon>Clostridia</taxon>
        <taxon>Lachnospirales</taxon>
        <taxon>Lachnospiraceae</taxon>
        <taxon>Blautia</taxon>
    </lineage>
</organism>
<dbReference type="Proteomes" id="UP000289794">
    <property type="component" value="Chromosome"/>
</dbReference>
<gene>
    <name evidence="3" type="ORF">PMF13cell1_05134</name>
</gene>
<dbReference type="Pfam" id="PF07282">
    <property type="entry name" value="Cas12f1-like_TNB"/>
    <property type="match status" value="1"/>
</dbReference>
<dbReference type="InterPro" id="IPR010095">
    <property type="entry name" value="Cas12f1-like_TNB"/>
</dbReference>
<evidence type="ECO:0000259" key="2">
    <source>
        <dbReference type="Pfam" id="PF07282"/>
    </source>
</evidence>
<evidence type="ECO:0000313" key="3">
    <source>
        <dbReference type="EMBL" id="QBE99557.1"/>
    </source>
</evidence>
<proteinExistence type="predicted"/>
<dbReference type="KEGG" id="bpro:PMF13cell1_05134"/>
<dbReference type="AlphaFoldDB" id="A0A4P6M7M5"/>